<dbReference type="AlphaFoldDB" id="A0A9Q3IEJ4"/>
<keyword evidence="3" id="KW-1185">Reference proteome</keyword>
<dbReference type="InterPro" id="IPR051320">
    <property type="entry name" value="Viral_Replic_Matur_Polypro"/>
</dbReference>
<accession>A0A9Q3IEJ4</accession>
<dbReference type="Gene3D" id="3.30.70.270">
    <property type="match status" value="2"/>
</dbReference>
<dbReference type="EMBL" id="AVOT02041002">
    <property type="protein sequence ID" value="MBW0536260.1"/>
    <property type="molecule type" value="Genomic_DNA"/>
</dbReference>
<reference evidence="2" key="1">
    <citation type="submission" date="2021-03" db="EMBL/GenBank/DDBJ databases">
        <title>Draft genome sequence of rust myrtle Austropuccinia psidii MF-1, a brazilian biotype.</title>
        <authorList>
            <person name="Quecine M.C."/>
            <person name="Pachon D.M.R."/>
            <person name="Bonatelli M.L."/>
            <person name="Correr F.H."/>
            <person name="Franceschini L.M."/>
            <person name="Leite T.F."/>
            <person name="Margarido G.R.A."/>
            <person name="Almeida C.A."/>
            <person name="Ferrarezi J.A."/>
            <person name="Labate C.A."/>
        </authorList>
    </citation>
    <scope>NUCLEOTIDE SEQUENCE</scope>
    <source>
        <strain evidence="2">MF-1</strain>
    </source>
</reference>
<dbReference type="SUPFAM" id="SSF56672">
    <property type="entry name" value="DNA/RNA polymerases"/>
    <property type="match status" value="1"/>
</dbReference>
<name>A0A9Q3IEJ4_9BASI</name>
<dbReference type="Proteomes" id="UP000765509">
    <property type="component" value="Unassembled WGS sequence"/>
</dbReference>
<feature type="domain" description="Reverse transcriptase/retrotransposon-derived protein RNase H-like" evidence="1">
    <location>
        <begin position="111"/>
        <end position="202"/>
    </location>
</feature>
<comment type="caution">
    <text evidence="2">The sequence shown here is derived from an EMBL/GenBank/DDBJ whole genome shotgun (WGS) entry which is preliminary data.</text>
</comment>
<gene>
    <name evidence="2" type="ORF">O181_075975</name>
</gene>
<evidence type="ECO:0000313" key="2">
    <source>
        <dbReference type="EMBL" id="MBW0536260.1"/>
    </source>
</evidence>
<evidence type="ECO:0000259" key="1">
    <source>
        <dbReference type="Pfam" id="PF17919"/>
    </source>
</evidence>
<dbReference type="Pfam" id="PF17919">
    <property type="entry name" value="RT_RNaseH_2"/>
    <property type="match status" value="1"/>
</dbReference>
<dbReference type="InterPro" id="IPR041577">
    <property type="entry name" value="RT_RNaseH_2"/>
</dbReference>
<protein>
    <recommendedName>
        <fullName evidence="1">Reverse transcriptase/retrotransposon-derived protein RNase H-like domain-containing protein</fullName>
    </recommendedName>
</protein>
<proteinExistence type="predicted"/>
<dbReference type="PANTHER" id="PTHR33064">
    <property type="entry name" value="POL PROTEIN"/>
    <property type="match status" value="1"/>
</dbReference>
<sequence>MVFSKSEEEQFTNVSTVLSRLRAKKPFSKASKFLFHVSSVDYLGYIVSSEGLKMNQARFQKILNWPPPRILKALQSCLEFAYFYHHLINNYSKKISSLTSFLKKDSCFPLNEEDLRQFHKLREALITAPILSHFNPSSPTIVETDSSYYSLGAVLSQVSDSGEHPIEFDSCKLLPAELNYDIHYKELLGIVWSLKSWRDFLLPIFSSFEVLTDHSSLQYSMSSKILTCNQAHWAEFLNDLPPWPLSYPSRCIVTSGQCLPREGGRFHQQESN</sequence>
<evidence type="ECO:0000313" key="3">
    <source>
        <dbReference type="Proteomes" id="UP000765509"/>
    </source>
</evidence>
<dbReference type="PANTHER" id="PTHR33064:SF37">
    <property type="entry name" value="RIBONUCLEASE H"/>
    <property type="match status" value="1"/>
</dbReference>
<dbReference type="CDD" id="cd09274">
    <property type="entry name" value="RNase_HI_RT_Ty3"/>
    <property type="match status" value="1"/>
</dbReference>
<dbReference type="InterPro" id="IPR043128">
    <property type="entry name" value="Rev_trsase/Diguanyl_cyclase"/>
</dbReference>
<dbReference type="OrthoDB" id="4369127at2759"/>
<dbReference type="InterPro" id="IPR043502">
    <property type="entry name" value="DNA/RNA_pol_sf"/>
</dbReference>
<organism evidence="2 3">
    <name type="scientific">Austropuccinia psidii MF-1</name>
    <dbReference type="NCBI Taxonomy" id="1389203"/>
    <lineage>
        <taxon>Eukaryota</taxon>
        <taxon>Fungi</taxon>
        <taxon>Dikarya</taxon>
        <taxon>Basidiomycota</taxon>
        <taxon>Pucciniomycotina</taxon>
        <taxon>Pucciniomycetes</taxon>
        <taxon>Pucciniales</taxon>
        <taxon>Sphaerophragmiaceae</taxon>
        <taxon>Austropuccinia</taxon>
    </lineage>
</organism>